<evidence type="ECO:0000256" key="1">
    <source>
        <dbReference type="ARBA" id="ARBA00022801"/>
    </source>
</evidence>
<sequence length="710" mass="75626">MTAARSTCGASTPSSTKFSSPAPRRCAMPLTASAPGSPKRWRPEMATAGGIGQGIAAAVNGFMKGRQLAKDWAEAEEDREWKKTARDRQQKEWDAADAEVNMLKDAGAERVVQEIPDAAGTQAYMKATEQGPAAETPQIDFTAPSGFAVALQPSADGKTPMKFDNVAQLVDTREAASAAAQQANTPQNMAQRMSDGYMRLGKPKEAMAIATQQLSVEKAQQDAADRVWNRDLGQAMWSGHEGLAALGSRSEFGPMKGMQVKAVKGDDGMVNYMRVGKDGQLASLGLPAFSDDMEGITRAGAMLNHLTPPEARLEFLLAEKKAARDQANLDRNYNLAVRAQDRADRSADRQDAYTDFQMSQARRKADDELKLPPAVKLQVEAQQDELKAINSAILKSQADGSWDPNTDGAKQLLKSKASLSMQIRSSLDPYTKKADAPDPLGMRKGESKAPANVQEFVRRHQADAEQVAKQLNTSPQWVLGQWGLETGWGKSVIPGTNNLGNIKDFSGKGPSAKDNMTGSVDAYRKYGSTEEFGQDFVRLVGGGRYSGVSGAKDAQSYFAALKSGGYAEDPDYVNKGVSAARMVANAMGGGSAPAEAPKPANVTQRSPAPAPAKAAPAKPPTAAPAPARTTDPVEVAGQRLDAARQALKDFRAARAPGLAAGREALNAHAAKLNELQRAVAAAEQQYQQVLPASAHQAFGGQNMAMRTAQK</sequence>
<evidence type="ECO:0000256" key="2">
    <source>
        <dbReference type="SAM" id="Coils"/>
    </source>
</evidence>
<dbReference type="InterPro" id="IPR002901">
    <property type="entry name" value="MGlyc_endo_b_GlcNAc-like_dom"/>
</dbReference>
<gene>
    <name evidence="5" type="ORF">CCO03_16850</name>
</gene>
<feature type="region of interest" description="Disordered" evidence="3">
    <location>
        <begin position="587"/>
        <end position="632"/>
    </location>
</feature>
<dbReference type="EMBL" id="CP021455">
    <property type="protein sequence ID" value="ARU06116.1"/>
    <property type="molecule type" value="Genomic_DNA"/>
</dbReference>
<dbReference type="Gene3D" id="1.10.530.10">
    <property type="match status" value="1"/>
</dbReference>
<feature type="region of interest" description="Disordered" evidence="3">
    <location>
        <begin position="1"/>
        <end position="44"/>
    </location>
</feature>
<feature type="region of interest" description="Disordered" evidence="3">
    <location>
        <begin position="424"/>
        <end position="450"/>
    </location>
</feature>
<dbReference type="Proteomes" id="UP000196138">
    <property type="component" value="Chromosome"/>
</dbReference>
<accession>A0A1Y0ERB6</accession>
<dbReference type="AlphaFoldDB" id="A0A1Y0ERB6"/>
<dbReference type="PANTHER" id="PTHR33308">
    <property type="entry name" value="PEPTIDOGLYCAN HYDROLASE FLGJ"/>
    <property type="match status" value="1"/>
</dbReference>
<feature type="domain" description="Mannosyl-glycoprotein endo-beta-N-acetylglucosamidase-like" evidence="4">
    <location>
        <begin position="446"/>
        <end position="591"/>
    </location>
</feature>
<keyword evidence="6" id="KW-1185">Reference proteome</keyword>
<feature type="coiled-coil region" evidence="2">
    <location>
        <begin position="658"/>
        <end position="685"/>
    </location>
</feature>
<dbReference type="Pfam" id="PF01832">
    <property type="entry name" value="Glucosaminidase"/>
    <property type="match status" value="1"/>
</dbReference>
<dbReference type="InterPro" id="IPR051056">
    <property type="entry name" value="Glycosyl_Hydrolase_73"/>
</dbReference>
<dbReference type="OrthoDB" id="289937at2"/>
<reference evidence="5 6" key="1">
    <citation type="submission" date="2017-05" db="EMBL/GenBank/DDBJ databases">
        <authorList>
            <person name="Song R."/>
            <person name="Chenine A.L."/>
            <person name="Ruprecht R.M."/>
        </authorList>
    </citation>
    <scope>NUCLEOTIDE SEQUENCE [LARGE SCALE GENOMIC DNA]</scope>
    <source>
        <strain evidence="5 6">DSM 26136</strain>
    </source>
</reference>
<evidence type="ECO:0000259" key="4">
    <source>
        <dbReference type="SMART" id="SM00047"/>
    </source>
</evidence>
<feature type="compositionally biased region" description="Basic and acidic residues" evidence="3">
    <location>
        <begin position="430"/>
        <end position="447"/>
    </location>
</feature>
<dbReference type="KEGG" id="cser:CCO03_16850"/>
<protein>
    <recommendedName>
        <fullName evidence="4">Mannosyl-glycoprotein endo-beta-N-acetylglucosamidase-like domain-containing protein</fullName>
    </recommendedName>
</protein>
<dbReference type="GO" id="GO:0004040">
    <property type="term" value="F:amidase activity"/>
    <property type="evidence" value="ECO:0007669"/>
    <property type="project" value="InterPro"/>
</dbReference>
<keyword evidence="2" id="KW-0175">Coiled coil</keyword>
<keyword evidence="1" id="KW-0378">Hydrolase</keyword>
<evidence type="ECO:0000313" key="6">
    <source>
        <dbReference type="Proteomes" id="UP000196138"/>
    </source>
</evidence>
<dbReference type="SMART" id="SM00047">
    <property type="entry name" value="LYZ2"/>
    <property type="match status" value="1"/>
</dbReference>
<name>A0A1Y0ERB6_9BURK</name>
<feature type="compositionally biased region" description="Polar residues" evidence="3">
    <location>
        <begin position="1"/>
        <end position="19"/>
    </location>
</feature>
<proteinExistence type="predicted"/>
<evidence type="ECO:0000256" key="3">
    <source>
        <dbReference type="SAM" id="MobiDB-lite"/>
    </source>
</evidence>
<dbReference type="PANTHER" id="PTHR33308:SF9">
    <property type="entry name" value="PEPTIDOGLYCAN HYDROLASE FLGJ"/>
    <property type="match status" value="1"/>
</dbReference>
<organism evidence="5 6">
    <name type="scientific">Comamonas serinivorans</name>
    <dbReference type="NCBI Taxonomy" id="1082851"/>
    <lineage>
        <taxon>Bacteria</taxon>
        <taxon>Pseudomonadati</taxon>
        <taxon>Pseudomonadota</taxon>
        <taxon>Betaproteobacteria</taxon>
        <taxon>Burkholderiales</taxon>
        <taxon>Comamonadaceae</taxon>
        <taxon>Comamonas</taxon>
    </lineage>
</organism>
<evidence type="ECO:0000313" key="5">
    <source>
        <dbReference type="EMBL" id="ARU06116.1"/>
    </source>
</evidence>